<name>Q0E2E3_ORYSJ</name>
<dbReference type="KEGG" id="dosa:Os02g0247500"/>
<proteinExistence type="predicted"/>
<evidence type="ECO:0000313" key="1">
    <source>
        <dbReference type="EMBL" id="BAF08345.1"/>
    </source>
</evidence>
<dbReference type="Proteomes" id="UP000000763">
    <property type="component" value="Chromosome 2"/>
</dbReference>
<feature type="non-terminal residue" evidence="1">
    <location>
        <position position="1"/>
    </location>
</feature>
<dbReference type="AlphaFoldDB" id="Q0E2E3"/>
<protein>
    <submittedName>
        <fullName evidence="1">Os02g0247500 protein</fullName>
    </submittedName>
</protein>
<organism evidence="1 2">
    <name type="scientific">Oryza sativa subsp. japonica</name>
    <name type="common">Rice</name>
    <dbReference type="NCBI Taxonomy" id="39947"/>
    <lineage>
        <taxon>Eukaryota</taxon>
        <taxon>Viridiplantae</taxon>
        <taxon>Streptophyta</taxon>
        <taxon>Embryophyta</taxon>
        <taxon>Tracheophyta</taxon>
        <taxon>Spermatophyta</taxon>
        <taxon>Magnoliopsida</taxon>
        <taxon>Liliopsida</taxon>
        <taxon>Poales</taxon>
        <taxon>Poaceae</taxon>
        <taxon>BOP clade</taxon>
        <taxon>Oryzoideae</taxon>
        <taxon>Oryzeae</taxon>
        <taxon>Oryzinae</taxon>
        <taxon>Oryza</taxon>
        <taxon>Oryza sativa</taxon>
    </lineage>
</organism>
<sequence>VGGGRGPASVAALGVDLLRALRALAGGRGPDARLHRRPRRPLRALRLPCPRLPLHHMIRRFPGVRRVLQGEPPRACAAGAELVEPLLAAHAPLPAAAICGVKRGRERTERVAGEDGKGDGVAWFQFKKVSVASI</sequence>
<dbReference type="EMBL" id="AP008208">
    <property type="protein sequence ID" value="BAF08345.1"/>
    <property type="molecule type" value="Genomic_DNA"/>
</dbReference>
<accession>Q0E2E3</accession>
<evidence type="ECO:0000313" key="2">
    <source>
        <dbReference type="Proteomes" id="UP000000763"/>
    </source>
</evidence>
<reference evidence="2" key="2">
    <citation type="journal article" date="2008" name="Nucleic Acids Res.">
        <title>The rice annotation project database (RAP-DB): 2008 update.</title>
        <authorList>
            <consortium name="The rice annotation project (RAP)"/>
        </authorList>
    </citation>
    <scope>GENOME REANNOTATION</scope>
    <source>
        <strain evidence="2">cv. Nipponbare</strain>
    </source>
</reference>
<gene>
    <name evidence="1" type="ordered locus">Os02g0247500</name>
</gene>
<reference evidence="1 2" key="1">
    <citation type="journal article" date="2005" name="Nature">
        <title>The map-based sequence of the rice genome.</title>
        <authorList>
            <consortium name="International rice genome sequencing project (IRGSP)"/>
            <person name="Matsumoto T."/>
            <person name="Wu J."/>
            <person name="Kanamori H."/>
            <person name="Katayose Y."/>
            <person name="Fujisawa M."/>
            <person name="Namiki N."/>
            <person name="Mizuno H."/>
            <person name="Yamamoto K."/>
            <person name="Antonio B.A."/>
            <person name="Baba T."/>
            <person name="Sakata K."/>
            <person name="Nagamura Y."/>
            <person name="Aoki H."/>
            <person name="Arikawa K."/>
            <person name="Arita K."/>
            <person name="Bito T."/>
            <person name="Chiden Y."/>
            <person name="Fujitsuka N."/>
            <person name="Fukunaka R."/>
            <person name="Hamada M."/>
            <person name="Harada C."/>
            <person name="Hayashi A."/>
            <person name="Hijishita S."/>
            <person name="Honda M."/>
            <person name="Hosokawa S."/>
            <person name="Ichikawa Y."/>
            <person name="Idonuma A."/>
            <person name="Iijima M."/>
            <person name="Ikeda M."/>
            <person name="Ikeno M."/>
            <person name="Ito K."/>
            <person name="Ito S."/>
            <person name="Ito T."/>
            <person name="Ito Y."/>
            <person name="Ito Y."/>
            <person name="Iwabuchi A."/>
            <person name="Kamiya K."/>
            <person name="Karasawa W."/>
            <person name="Kurita K."/>
            <person name="Katagiri S."/>
            <person name="Kikuta A."/>
            <person name="Kobayashi H."/>
            <person name="Kobayashi N."/>
            <person name="Machita K."/>
            <person name="Maehara T."/>
            <person name="Masukawa M."/>
            <person name="Mizubayashi T."/>
            <person name="Mukai Y."/>
            <person name="Nagasaki H."/>
            <person name="Nagata Y."/>
            <person name="Naito S."/>
            <person name="Nakashima M."/>
            <person name="Nakama Y."/>
            <person name="Nakamichi Y."/>
            <person name="Nakamura M."/>
            <person name="Meguro A."/>
            <person name="Negishi M."/>
            <person name="Ohta I."/>
            <person name="Ohta T."/>
            <person name="Okamoto M."/>
            <person name="Ono N."/>
            <person name="Saji S."/>
            <person name="Sakaguchi M."/>
            <person name="Sakai K."/>
            <person name="Shibata M."/>
            <person name="Shimokawa T."/>
            <person name="Song J."/>
            <person name="Takazaki Y."/>
            <person name="Terasawa K."/>
            <person name="Tsugane M."/>
            <person name="Tsuji K."/>
            <person name="Ueda S."/>
            <person name="Waki K."/>
            <person name="Yamagata H."/>
            <person name="Yamamoto M."/>
            <person name="Yamamoto S."/>
            <person name="Yamane H."/>
            <person name="Yoshiki S."/>
            <person name="Yoshihara R."/>
            <person name="Yukawa K."/>
            <person name="Zhong H."/>
            <person name="Yano M."/>
            <person name="Yuan Q."/>
            <person name="Ouyang S."/>
            <person name="Liu J."/>
            <person name="Jones K.M."/>
            <person name="Gansberger K."/>
            <person name="Moffat K."/>
            <person name="Hill J."/>
            <person name="Bera J."/>
            <person name="Fadrosh D."/>
            <person name="Jin S."/>
            <person name="Johri S."/>
            <person name="Kim M."/>
            <person name="Overton L."/>
            <person name="Reardon M."/>
            <person name="Tsitrin T."/>
            <person name="Vuong H."/>
            <person name="Weaver B."/>
            <person name="Ciecko A."/>
            <person name="Tallon L."/>
            <person name="Jackson J."/>
            <person name="Pai G."/>
            <person name="Aken S.V."/>
            <person name="Utterback T."/>
            <person name="Reidmuller S."/>
            <person name="Feldblyum T."/>
            <person name="Hsiao J."/>
            <person name="Zismann V."/>
            <person name="Iobst S."/>
            <person name="de Vazeille A.R."/>
            <person name="Buell C.R."/>
            <person name="Ying K."/>
            <person name="Li Y."/>
            <person name="Lu T."/>
            <person name="Huang Y."/>
            <person name="Zhao Q."/>
            <person name="Feng Q."/>
            <person name="Zhang L."/>
            <person name="Zhu J."/>
            <person name="Weng Q."/>
            <person name="Mu J."/>
            <person name="Lu Y."/>
            <person name="Fan D."/>
            <person name="Liu Y."/>
            <person name="Guan J."/>
            <person name="Zhang Y."/>
            <person name="Yu S."/>
            <person name="Liu X."/>
            <person name="Zhang Y."/>
            <person name="Hong G."/>
            <person name="Han B."/>
            <person name="Choisne N."/>
            <person name="Demange N."/>
            <person name="Orjeda G."/>
            <person name="Samain S."/>
            <person name="Cattolico L."/>
            <person name="Pelletier E."/>
            <person name="Couloux A."/>
            <person name="Segurens B."/>
            <person name="Wincker P."/>
            <person name="D'Hont A."/>
            <person name="Scarpelli C."/>
            <person name="Weissenbach J."/>
            <person name="Salanoubat M."/>
            <person name="Quetier F."/>
            <person name="Yu Y."/>
            <person name="Kim H.R."/>
            <person name="Rambo T."/>
            <person name="Currie J."/>
            <person name="Collura K."/>
            <person name="Luo M."/>
            <person name="Yang T."/>
            <person name="Ammiraju J.S.S."/>
            <person name="Engler F."/>
            <person name="Soderlund C."/>
            <person name="Wing R.A."/>
            <person name="Palmer L.E."/>
            <person name="de la Bastide M."/>
            <person name="Spiegel L."/>
            <person name="Nascimento L."/>
            <person name="Zutavern T."/>
            <person name="O'Shaughnessy A."/>
            <person name="Dike S."/>
            <person name="Dedhia N."/>
            <person name="Preston R."/>
            <person name="Balija V."/>
            <person name="McCombie W.R."/>
            <person name="Chow T."/>
            <person name="Chen H."/>
            <person name="Chung M."/>
            <person name="Chen C."/>
            <person name="Shaw J."/>
            <person name="Wu H."/>
            <person name="Hsiao K."/>
            <person name="Chao Y."/>
            <person name="Chu M."/>
            <person name="Cheng C."/>
            <person name="Hour A."/>
            <person name="Lee P."/>
            <person name="Lin S."/>
            <person name="Lin Y."/>
            <person name="Liou J."/>
            <person name="Liu S."/>
            <person name="Hsing Y."/>
            <person name="Raghuvanshi S."/>
            <person name="Mohanty A."/>
            <person name="Bharti A.K."/>
            <person name="Gaur A."/>
            <person name="Gupta V."/>
            <person name="Kumar D."/>
            <person name="Ravi V."/>
            <person name="Vij S."/>
            <person name="Kapur A."/>
            <person name="Khurana P."/>
            <person name="Khurana P."/>
            <person name="Khurana J.P."/>
            <person name="Tyagi A.K."/>
            <person name="Gaikwad K."/>
            <person name="Singh A."/>
            <person name="Dalal V."/>
            <person name="Srivastava S."/>
            <person name="Dixit A."/>
            <person name="Pal A.K."/>
            <person name="Ghazi I.A."/>
            <person name="Yadav M."/>
            <person name="Pandit A."/>
            <person name="Bhargava A."/>
            <person name="Sureshbabu K."/>
            <person name="Batra K."/>
            <person name="Sharma T.R."/>
            <person name="Mohapatra T."/>
            <person name="Singh N.K."/>
            <person name="Messing J."/>
            <person name="Nelson A.B."/>
            <person name="Fuks G."/>
            <person name="Kavchok S."/>
            <person name="Keizer G."/>
            <person name="Linton E."/>
            <person name="Llaca V."/>
            <person name="Song R."/>
            <person name="Tanyolac B."/>
            <person name="Young S."/>
            <person name="Ho-Il K."/>
            <person name="Hahn J.H."/>
            <person name="Sangsakoo G."/>
            <person name="Vanavichit A."/>
            <person name="de Mattos Luiz.A.T."/>
            <person name="Zimmer P.D."/>
            <person name="Malone G."/>
            <person name="Dellagostin O."/>
            <person name="de Oliveira A.C."/>
            <person name="Bevan M."/>
            <person name="Bancroft I."/>
            <person name="Minx P."/>
            <person name="Cordum H."/>
            <person name="Wilson R."/>
            <person name="Cheng Z."/>
            <person name="Jin W."/>
            <person name="Jiang J."/>
            <person name="Leong S.A."/>
            <person name="Iwama H."/>
            <person name="Gojobori T."/>
            <person name="Itoh T."/>
            <person name="Niimura Y."/>
            <person name="Fujii Y."/>
            <person name="Habara T."/>
            <person name="Sakai H."/>
            <person name="Sato Y."/>
            <person name="Wilson G."/>
            <person name="Kumar K."/>
            <person name="McCouch S."/>
            <person name="Juretic N."/>
            <person name="Hoen D."/>
            <person name="Wright S."/>
            <person name="Bruskiewich R."/>
            <person name="Bureau T."/>
            <person name="Miyao A."/>
            <person name="Hirochika H."/>
            <person name="Nishikawa T."/>
            <person name="Kadowaki K."/>
            <person name="Sugiura M."/>
            <person name="Burr B."/>
            <person name="Sasaki T."/>
        </authorList>
    </citation>
    <scope>NUCLEOTIDE SEQUENCE [LARGE SCALE GENOMIC DNA]</scope>
    <source>
        <strain evidence="2">cv. Nipponbare</strain>
    </source>
</reference>